<evidence type="ECO:0000313" key="2">
    <source>
        <dbReference type="EMBL" id="EOB04168.1"/>
    </source>
</evidence>
<sequence>MTEKDSSAERYGRSRVPSDKDILTSFALLSCITTNPFRPDTPLQSPAASAEKASPTYKRNLENGVRPHQVRINCLFQRLNRVLKVQNTLKNQTKQSYIIKVCVSVPGNRHTAKCQAANCTQELHARSVKAKQALVVVNQVVDTMYVFSRVNAHTHICVDTDTCIWGVSCCQHYVPYARAGMLAQCLQASLSLSSGQYFNNAAPESHQHQSERTELPAALALERVLLRHCAQPPDSHT</sequence>
<feature type="region of interest" description="Disordered" evidence="1">
    <location>
        <begin position="40"/>
        <end position="59"/>
    </location>
</feature>
<reference evidence="3" key="1">
    <citation type="journal article" date="2013" name="Nat. Genet.">
        <title>The duck genome and transcriptome provide insight into an avian influenza virus reservoir species.</title>
        <authorList>
            <person name="Huang Y."/>
            <person name="Li Y."/>
            <person name="Burt D.W."/>
            <person name="Chen H."/>
            <person name="Zhang Y."/>
            <person name="Qian W."/>
            <person name="Kim H."/>
            <person name="Gan S."/>
            <person name="Zhao Y."/>
            <person name="Li J."/>
            <person name="Yi K."/>
            <person name="Feng H."/>
            <person name="Zhu P."/>
            <person name="Li B."/>
            <person name="Liu Q."/>
            <person name="Fairley S."/>
            <person name="Magor K.E."/>
            <person name="Du Z."/>
            <person name="Hu X."/>
            <person name="Goodman L."/>
            <person name="Tafer H."/>
            <person name="Vignal A."/>
            <person name="Lee T."/>
            <person name="Kim K.W."/>
            <person name="Sheng Z."/>
            <person name="An Y."/>
            <person name="Searle S."/>
            <person name="Herrero J."/>
            <person name="Groenen M.A."/>
            <person name="Crooijmans R.P."/>
            <person name="Faraut T."/>
            <person name="Cai Q."/>
            <person name="Webster R.G."/>
            <person name="Aldridge J.R."/>
            <person name="Warren W.C."/>
            <person name="Bartschat S."/>
            <person name="Kehr S."/>
            <person name="Marz M."/>
            <person name="Stadler P.F."/>
            <person name="Smith J."/>
            <person name="Kraus R.H."/>
            <person name="Zhao Y."/>
            <person name="Ren L."/>
            <person name="Fei J."/>
            <person name="Morisson M."/>
            <person name="Kaiser P."/>
            <person name="Griffin D.K."/>
            <person name="Rao M."/>
            <person name="Pitel F."/>
            <person name="Wang J."/>
            <person name="Li N."/>
        </authorList>
    </citation>
    <scope>NUCLEOTIDE SEQUENCE [LARGE SCALE GENOMIC DNA]</scope>
</reference>
<name>R0LUQ9_ANAPL</name>
<evidence type="ECO:0000313" key="3">
    <source>
        <dbReference type="Proteomes" id="UP000296049"/>
    </source>
</evidence>
<accession>R0LUQ9</accession>
<protein>
    <submittedName>
        <fullName evidence="2">Uncharacterized protein</fullName>
    </submittedName>
</protein>
<evidence type="ECO:0000256" key="1">
    <source>
        <dbReference type="SAM" id="MobiDB-lite"/>
    </source>
</evidence>
<proteinExistence type="predicted"/>
<dbReference type="EMBL" id="KB742808">
    <property type="protein sequence ID" value="EOB04168.1"/>
    <property type="molecule type" value="Genomic_DNA"/>
</dbReference>
<gene>
    <name evidence="2" type="ORF">Anapl_00170</name>
</gene>
<dbReference type="Proteomes" id="UP000296049">
    <property type="component" value="Unassembled WGS sequence"/>
</dbReference>
<keyword evidence="3" id="KW-1185">Reference proteome</keyword>
<organism evidence="2 3">
    <name type="scientific">Anas platyrhynchos</name>
    <name type="common">Mallard</name>
    <name type="synonym">Anas boschas</name>
    <dbReference type="NCBI Taxonomy" id="8839"/>
    <lineage>
        <taxon>Eukaryota</taxon>
        <taxon>Metazoa</taxon>
        <taxon>Chordata</taxon>
        <taxon>Craniata</taxon>
        <taxon>Vertebrata</taxon>
        <taxon>Euteleostomi</taxon>
        <taxon>Archelosauria</taxon>
        <taxon>Archosauria</taxon>
        <taxon>Dinosauria</taxon>
        <taxon>Saurischia</taxon>
        <taxon>Theropoda</taxon>
        <taxon>Coelurosauria</taxon>
        <taxon>Aves</taxon>
        <taxon>Neognathae</taxon>
        <taxon>Galloanserae</taxon>
        <taxon>Anseriformes</taxon>
        <taxon>Anatidae</taxon>
        <taxon>Anatinae</taxon>
        <taxon>Anas</taxon>
    </lineage>
</organism>
<dbReference type="AlphaFoldDB" id="R0LUQ9"/>